<comment type="caution">
    <text evidence="1">The sequence shown here is derived from an EMBL/GenBank/DDBJ whole genome shotgun (WGS) entry which is preliminary data.</text>
</comment>
<name>A0AAN9KVG6_CANGL</name>
<keyword evidence="2" id="KW-1185">Reference proteome</keyword>
<gene>
    <name evidence="1" type="ORF">VNO77_27262</name>
</gene>
<protein>
    <submittedName>
        <fullName evidence="1">Uncharacterized protein</fullName>
    </submittedName>
</protein>
<organism evidence="1 2">
    <name type="scientific">Canavalia gladiata</name>
    <name type="common">Sword bean</name>
    <name type="synonym">Dolichos gladiatus</name>
    <dbReference type="NCBI Taxonomy" id="3824"/>
    <lineage>
        <taxon>Eukaryota</taxon>
        <taxon>Viridiplantae</taxon>
        <taxon>Streptophyta</taxon>
        <taxon>Embryophyta</taxon>
        <taxon>Tracheophyta</taxon>
        <taxon>Spermatophyta</taxon>
        <taxon>Magnoliopsida</taxon>
        <taxon>eudicotyledons</taxon>
        <taxon>Gunneridae</taxon>
        <taxon>Pentapetalae</taxon>
        <taxon>rosids</taxon>
        <taxon>fabids</taxon>
        <taxon>Fabales</taxon>
        <taxon>Fabaceae</taxon>
        <taxon>Papilionoideae</taxon>
        <taxon>50 kb inversion clade</taxon>
        <taxon>NPAAA clade</taxon>
        <taxon>indigoferoid/millettioid clade</taxon>
        <taxon>Phaseoleae</taxon>
        <taxon>Canavalia</taxon>
    </lineage>
</organism>
<accession>A0AAN9KVG6</accession>
<dbReference type="EMBL" id="JAYMYQ010000006">
    <property type="protein sequence ID" value="KAK7323771.1"/>
    <property type="molecule type" value="Genomic_DNA"/>
</dbReference>
<evidence type="ECO:0000313" key="1">
    <source>
        <dbReference type="EMBL" id="KAK7323771.1"/>
    </source>
</evidence>
<dbReference type="Proteomes" id="UP001367508">
    <property type="component" value="Unassembled WGS sequence"/>
</dbReference>
<dbReference type="AlphaFoldDB" id="A0AAN9KVG6"/>
<evidence type="ECO:0000313" key="2">
    <source>
        <dbReference type="Proteomes" id="UP001367508"/>
    </source>
</evidence>
<reference evidence="1 2" key="1">
    <citation type="submission" date="2024-01" db="EMBL/GenBank/DDBJ databases">
        <title>The genomes of 5 underutilized Papilionoideae crops provide insights into root nodulation and disease resistanc.</title>
        <authorList>
            <person name="Jiang F."/>
        </authorList>
    </citation>
    <scope>NUCLEOTIDE SEQUENCE [LARGE SCALE GENOMIC DNA]</scope>
    <source>
        <strain evidence="1">LVBAO_FW01</strain>
        <tissue evidence="1">Leaves</tissue>
    </source>
</reference>
<sequence length="154" mass="17735">MIRSHSTIISYGVNDEDLLHRYERFLASGHGALDQSQAVNYIRCLIKAQCTYIIKTMPRIMFLMFVGFKRMYKERLLMENMLSPIRGQETMQIVGPSVYIDAIVNALADTITNYKFKISNLSSEEACLTSSPSMHKRKDIYLWAPTNFFAVIHV</sequence>
<proteinExistence type="predicted"/>